<accession>A0A9Q4EJ72</accession>
<dbReference type="KEGG" id="bht:DIC78_08720"/>
<feature type="transmembrane region" description="Helical" evidence="1">
    <location>
        <begin position="177"/>
        <end position="194"/>
    </location>
</feature>
<keyword evidence="1" id="KW-1133">Transmembrane helix</keyword>
<keyword evidence="1" id="KW-0472">Membrane</keyword>
<name>A0A9Q4EJ72_9BACI</name>
<feature type="transmembrane region" description="Helical" evidence="1">
    <location>
        <begin position="150"/>
        <end position="170"/>
    </location>
</feature>
<dbReference type="GeneID" id="50134991"/>
<dbReference type="EMBL" id="PGUV01000004">
    <property type="protein sequence ID" value="PLS08242.1"/>
    <property type="molecule type" value="Genomic_DNA"/>
</dbReference>
<dbReference type="AlphaFoldDB" id="A0A9Q4EJ72"/>
<protein>
    <submittedName>
        <fullName evidence="2">ABC transporter permease</fullName>
    </submittedName>
</protein>
<feature type="transmembrane region" description="Helical" evidence="1">
    <location>
        <begin position="200"/>
        <end position="222"/>
    </location>
</feature>
<feature type="transmembrane region" description="Helical" evidence="1">
    <location>
        <begin position="100"/>
        <end position="130"/>
    </location>
</feature>
<reference evidence="3 4" key="1">
    <citation type="submission" date="2017-12" db="EMBL/GenBank/DDBJ databases">
        <title>Comparative Functional Genomics of Dry Heat Resistant strains isolated from the Viking Spacecraft.</title>
        <authorList>
            <person name="Seuylemezian A."/>
            <person name="Cooper K."/>
            <person name="Vaishampayan P."/>
        </authorList>
    </citation>
    <scope>NUCLEOTIDE SEQUENCE [LARGE SCALE GENOMIC DNA]</scope>
    <source>
        <strain evidence="3 4">V48-19</strain>
    </source>
</reference>
<dbReference type="Pfam" id="PF12730">
    <property type="entry name" value="ABC2_membrane_4"/>
    <property type="match status" value="1"/>
</dbReference>
<reference evidence="2" key="2">
    <citation type="submission" date="2022-02" db="EMBL/GenBank/DDBJ databases">
        <title>Crop Bioprotection Bacillus Genome Sequencing.</title>
        <authorList>
            <person name="Dunlap C."/>
        </authorList>
    </citation>
    <scope>NUCLEOTIDE SEQUENCE</scope>
    <source>
        <strain evidence="2">EC49O2N-C10</strain>
    </source>
</reference>
<comment type="caution">
    <text evidence="2">The sequence shown here is derived from an EMBL/GenBank/DDBJ whole genome shotgun (WGS) entry which is preliminary data.</text>
</comment>
<keyword evidence="1" id="KW-0812">Transmembrane</keyword>
<evidence type="ECO:0000313" key="3">
    <source>
        <dbReference type="EMBL" id="PLS08242.1"/>
    </source>
</evidence>
<gene>
    <name evidence="3" type="ORF">CUU63_06975</name>
    <name evidence="2" type="ORF">MOF03_11560</name>
</gene>
<organism evidence="2 5">
    <name type="scientific">Bacillus halotolerans</name>
    <dbReference type="NCBI Taxonomy" id="260554"/>
    <lineage>
        <taxon>Bacteria</taxon>
        <taxon>Bacillati</taxon>
        <taxon>Bacillota</taxon>
        <taxon>Bacilli</taxon>
        <taxon>Bacillales</taxon>
        <taxon>Bacillaceae</taxon>
        <taxon>Bacillus</taxon>
    </lineage>
</organism>
<dbReference type="EMBL" id="JALAWA010000006">
    <property type="protein sequence ID" value="MCY9185279.1"/>
    <property type="molecule type" value="Genomic_DNA"/>
</dbReference>
<evidence type="ECO:0000256" key="1">
    <source>
        <dbReference type="SAM" id="Phobius"/>
    </source>
</evidence>
<dbReference type="Proteomes" id="UP001073053">
    <property type="component" value="Unassembled WGS sequence"/>
</dbReference>
<dbReference type="Proteomes" id="UP000234803">
    <property type="component" value="Unassembled WGS sequence"/>
</dbReference>
<feature type="transmembrane region" description="Helical" evidence="1">
    <location>
        <begin position="57"/>
        <end position="79"/>
    </location>
</feature>
<sequence>MLNLMKLELKKMKLGWYYRGAVIANLCILGFICLIASEEKKLPQPEVMTDAASTLFLLGTFVRSVFVVFASVLIAKLIISEYKNKTITVMFTYPISRKKLIAAKLLITGGLTFITIMVSEIALSFIFAQINQYYQLTPAMLSVQTIGQEVGSMAIYAASAACLSFIPLYFGMRKRSVPAAIISSVILTILISQQSPELSLATIIYIPLSLGAIGILIAIWSVRNIDREDAL</sequence>
<evidence type="ECO:0000313" key="2">
    <source>
        <dbReference type="EMBL" id="MCY9185279.1"/>
    </source>
</evidence>
<feature type="transmembrane region" description="Helical" evidence="1">
    <location>
        <begin position="16"/>
        <end position="37"/>
    </location>
</feature>
<dbReference type="RefSeq" id="WP_095714487.1">
    <property type="nucleotide sequence ID" value="NZ_CP029364.1"/>
</dbReference>
<evidence type="ECO:0000313" key="4">
    <source>
        <dbReference type="Proteomes" id="UP000234803"/>
    </source>
</evidence>
<evidence type="ECO:0000313" key="5">
    <source>
        <dbReference type="Proteomes" id="UP001073053"/>
    </source>
</evidence>
<proteinExistence type="predicted"/>